<geneLocation type="plasmid" evidence="1 2">
    <name>pACIX904</name>
</geneLocation>
<evidence type="ECO:0000313" key="2">
    <source>
        <dbReference type="Proteomes" id="UP000000343"/>
    </source>
</evidence>
<reference evidence="2" key="1">
    <citation type="submission" date="2011-01" db="EMBL/GenBank/DDBJ databases">
        <title>Complete sequence of plasmid4 of Acidobacterium sp. MP5ACTX9.</title>
        <authorList>
            <consortium name="US DOE Joint Genome Institute"/>
            <person name="Lucas S."/>
            <person name="Copeland A."/>
            <person name="Lapidus A."/>
            <person name="Cheng J.-F."/>
            <person name="Goodwin L."/>
            <person name="Pitluck S."/>
            <person name="Teshima H."/>
            <person name="Detter J.C."/>
            <person name="Han C."/>
            <person name="Tapia R."/>
            <person name="Land M."/>
            <person name="Hauser L."/>
            <person name="Kyrpides N."/>
            <person name="Ivanova N."/>
            <person name="Ovchinnikova G."/>
            <person name="Pagani I."/>
            <person name="Rawat S.R."/>
            <person name="Mannisto M."/>
            <person name="Haggblom M.M."/>
            <person name="Woyke T."/>
        </authorList>
    </citation>
    <scope>NUCLEOTIDE SEQUENCE [LARGE SCALE GENOMIC DNA]</scope>
    <source>
        <strain evidence="2">MP5ACTX9</strain>
        <plasmid evidence="2">Plasmid pACIX904</plasmid>
    </source>
</reference>
<gene>
    <name evidence="1" type="ordered locus">AciX9_4540</name>
</gene>
<organism evidence="2">
    <name type="scientific">Granulicella tundricola (strain ATCC BAA-1859 / DSM 23138 / MP5ACTX9)</name>
    <dbReference type="NCBI Taxonomy" id="1198114"/>
    <lineage>
        <taxon>Bacteria</taxon>
        <taxon>Pseudomonadati</taxon>
        <taxon>Acidobacteriota</taxon>
        <taxon>Terriglobia</taxon>
        <taxon>Terriglobales</taxon>
        <taxon>Acidobacteriaceae</taxon>
        <taxon>Granulicella</taxon>
    </lineage>
</organism>
<dbReference type="AlphaFoldDB" id="E8X7P3"/>
<evidence type="ECO:0000313" key="1">
    <source>
        <dbReference type="EMBL" id="ADW71477.1"/>
    </source>
</evidence>
<proteinExistence type="predicted"/>
<keyword evidence="1" id="KW-0614">Plasmid</keyword>
<sequence>MPTDEIEVDANGEILVSSITGYSVAKTLAGQVFFRVQYLNPDLRTMSATQLILEPKDAAELGRMLQLYAEPFVQSPHGTIQ</sequence>
<dbReference type="RefSeq" id="WP_013573196.1">
    <property type="nucleotide sequence ID" value="NC_015059.1"/>
</dbReference>
<protein>
    <submittedName>
        <fullName evidence="1">Uncharacterized protein</fullName>
    </submittedName>
</protein>
<accession>E8X7P3</accession>
<dbReference type="Proteomes" id="UP000000343">
    <property type="component" value="Plasmid pACIX904"/>
</dbReference>
<dbReference type="EMBL" id="CP002484">
    <property type="protein sequence ID" value="ADW71477.1"/>
    <property type="molecule type" value="Genomic_DNA"/>
</dbReference>
<keyword evidence="2" id="KW-1185">Reference proteome</keyword>
<dbReference type="PaxDb" id="1198114-AciX9_4540"/>
<dbReference type="KEGG" id="acm:AciX9_4540"/>
<dbReference type="HOGENOM" id="CLU_2569062_0_0_0"/>
<name>E8X7P3_GRATM</name>